<evidence type="ECO:0000259" key="15">
    <source>
        <dbReference type="PROSITE" id="PS50157"/>
    </source>
</evidence>
<feature type="region of interest" description="Disordered" evidence="14">
    <location>
        <begin position="171"/>
        <end position="191"/>
    </location>
</feature>
<dbReference type="Pfam" id="PF01352">
    <property type="entry name" value="KRAB"/>
    <property type="match status" value="1"/>
</dbReference>
<proteinExistence type="inferred from homology"/>
<feature type="domain" description="KRAB" evidence="16">
    <location>
        <begin position="356"/>
        <end position="427"/>
    </location>
</feature>
<dbReference type="EMBL" id="RWIC01000055">
    <property type="protein sequence ID" value="TKC51280.1"/>
    <property type="molecule type" value="Genomic_DNA"/>
</dbReference>
<name>A0A4V5PAK4_MONMO</name>
<dbReference type="PROSITE" id="PS50805">
    <property type="entry name" value="KRAB"/>
    <property type="match status" value="1"/>
</dbReference>
<keyword evidence="12" id="KW-0539">Nucleus</keyword>
<evidence type="ECO:0000256" key="14">
    <source>
        <dbReference type="SAM" id="MobiDB-lite"/>
    </source>
</evidence>
<dbReference type="SUPFAM" id="SSF109640">
    <property type="entry name" value="KRAB domain (Kruppel-associated box)"/>
    <property type="match status" value="1"/>
</dbReference>
<evidence type="ECO:0000259" key="16">
    <source>
        <dbReference type="PROSITE" id="PS50805"/>
    </source>
</evidence>
<evidence type="ECO:0000256" key="8">
    <source>
        <dbReference type="ARBA" id="ARBA00022843"/>
    </source>
</evidence>
<dbReference type="PROSITE" id="PS00028">
    <property type="entry name" value="ZINC_FINGER_C2H2_1"/>
    <property type="match status" value="7"/>
</dbReference>
<dbReference type="FunFam" id="3.30.160.60:FF:001405">
    <property type="entry name" value="Zinc finger protein 398"/>
    <property type="match status" value="1"/>
</dbReference>
<feature type="domain" description="C2H2-type" evidence="15">
    <location>
        <begin position="674"/>
        <end position="701"/>
    </location>
</feature>
<comment type="caution">
    <text evidence="18">The sequence shown here is derived from an EMBL/GenBank/DDBJ whole genome shotgun (WGS) entry which is preliminary data.</text>
</comment>
<dbReference type="GO" id="GO:0003700">
    <property type="term" value="F:DNA-binding transcription factor activity"/>
    <property type="evidence" value="ECO:0007669"/>
    <property type="project" value="TreeGrafter"/>
</dbReference>
<evidence type="ECO:0000256" key="1">
    <source>
        <dbReference type="ARBA" id="ARBA00004123"/>
    </source>
</evidence>
<dbReference type="Gene3D" id="6.10.140.140">
    <property type="match status" value="1"/>
</dbReference>
<dbReference type="PANTHER" id="PTHR24404:SF37">
    <property type="entry name" value="ZINC FINGER PROTEIN 467"/>
    <property type="match status" value="1"/>
</dbReference>
<dbReference type="FunFam" id="3.30.160.60:FF:000617">
    <property type="entry name" value="Zinc finger protein 777"/>
    <property type="match status" value="1"/>
</dbReference>
<keyword evidence="9" id="KW-0805">Transcription regulation</keyword>
<dbReference type="InterPro" id="IPR036051">
    <property type="entry name" value="KRAB_dom_sf"/>
</dbReference>
<evidence type="ECO:0008006" key="20">
    <source>
        <dbReference type="Google" id="ProtNLM"/>
    </source>
</evidence>
<dbReference type="InterPro" id="IPR013087">
    <property type="entry name" value="Znf_C2H2_type"/>
</dbReference>
<feature type="domain" description="C2H2-type" evidence="15">
    <location>
        <begin position="730"/>
        <end position="757"/>
    </location>
</feature>
<feature type="domain" description="C2H2-type" evidence="15">
    <location>
        <begin position="758"/>
        <end position="785"/>
    </location>
</feature>
<evidence type="ECO:0000256" key="5">
    <source>
        <dbReference type="ARBA" id="ARBA00022737"/>
    </source>
</evidence>
<evidence type="ECO:0000256" key="11">
    <source>
        <dbReference type="ARBA" id="ARBA00023163"/>
    </source>
</evidence>
<dbReference type="SMART" id="SM00349">
    <property type="entry name" value="KRAB"/>
    <property type="match status" value="1"/>
</dbReference>
<dbReference type="InterPro" id="IPR003655">
    <property type="entry name" value="aKRAB"/>
</dbReference>
<feature type="compositionally biased region" description="Gly residues" evidence="14">
    <location>
        <begin position="31"/>
        <end position="42"/>
    </location>
</feature>
<dbReference type="InterPro" id="IPR001909">
    <property type="entry name" value="KRAB"/>
</dbReference>
<dbReference type="PANTHER" id="PTHR24404">
    <property type="entry name" value="ZINC FINGER PROTEIN"/>
    <property type="match status" value="1"/>
</dbReference>
<feature type="domain" description="KRAB-related" evidence="17">
    <location>
        <begin position="353"/>
        <end position="417"/>
    </location>
</feature>
<dbReference type="FunFam" id="3.30.160.60:FF:000322">
    <property type="entry name" value="GDNF-inducible zinc finger protein 1"/>
    <property type="match status" value="1"/>
</dbReference>
<comment type="subcellular location">
    <subcellularLocation>
        <location evidence="1">Nucleus</location>
    </subcellularLocation>
</comment>
<dbReference type="PROSITE" id="PS50806">
    <property type="entry name" value="KRAB_RELATED"/>
    <property type="match status" value="1"/>
</dbReference>
<keyword evidence="3" id="KW-1017">Isopeptide bond</keyword>
<keyword evidence="6 13" id="KW-0863">Zinc-finger</keyword>
<dbReference type="Pfam" id="PF00096">
    <property type="entry name" value="zf-C2H2"/>
    <property type="match status" value="7"/>
</dbReference>
<dbReference type="FunFam" id="3.30.160.60:FF:001346">
    <property type="entry name" value="zinc finger protein 398"/>
    <property type="match status" value="1"/>
</dbReference>
<gene>
    <name evidence="18" type="ORF">EI555_000200</name>
</gene>
<keyword evidence="11" id="KW-0804">Transcription</keyword>
<dbReference type="SMART" id="SM00355">
    <property type="entry name" value="ZnF_C2H2"/>
    <property type="match status" value="7"/>
</dbReference>
<dbReference type="InterPro" id="IPR050589">
    <property type="entry name" value="Ikaros_C2H2-ZF"/>
</dbReference>
<feature type="region of interest" description="Disordered" evidence="14">
    <location>
        <begin position="806"/>
        <end position="836"/>
    </location>
</feature>
<keyword evidence="5" id="KW-0677">Repeat</keyword>
<sequence length="860" mass="93785">RARRQCESRVGKEGPGGCRLRRGQGSACVGQRGGGGSGGDSGPGRTAQDHGRGSPGSGKGGLRAELSEPGRVGAPRALRPGSRPHSHPRCRLREPRAATDAVVTATLRCVEGPPEDRDPQCPARDDAGHAGGPPSGLQSELAVQMFTAGLPRAKPAPSVAKPAELTKTVAAHKSRAEPAGTSQSINKGFIRRAPSSLKPGKILMHLELFQRHRMQQQPGLWTSEWDSECLTSLQALPLPTPPAANEAHLQTAAISLWTVVAAVQAIERKVEVHSRRLLHLEGRTGTAEKKLASCEKTVADLGNQLEGKWAVLGTLLQEYGLLQRRLENLENLLRNRNFWILRLPPGIKGDIPKVPVTFDDISIYFSTPEWEKLEEWQKELYKNIMKGNYESLISMDYAMNQPDVLSQIQPEGDHNTEDQAGPEESEIPTDPTEGHSLPPQTEPGISTSDILSWIKQEEETQVGTPQEPKESDMCKSTYADEELVIKAEGLARASLCPEVPVTFSSPPAAAKDTFPDVAFKSPQSAPMAPFGRPATELAEASEGQVTFTQLGSYPLPPPAGEQVFSCHHCGKSLSQDMLLTHQCGPAGERPAPCAQCPRHFTPHADRGPQPPASETPPTCPHCARTFTHPSRLTYHLRVHNSTERPFPCPDCPKRFADQARLASHRRAHASERPFRCAQCGRSFSLKISLLLHQRGHAQERPFSCPQCGIDFNGHSALIRHQMIHTGERPYPCPDCSKSFMRKEHLLNHRRLHTGERPFSCAHCGKSFIRKHHLMKHQRIHTGERPYPCAECGRSFRYKQTLKDHLRSGHGGGCGGHSDPSGQPPDPPGPLLTGLETAGLGVNTEGLEANQWYGEGTGGGV</sequence>
<evidence type="ECO:0000313" key="19">
    <source>
        <dbReference type="Proteomes" id="UP000308365"/>
    </source>
</evidence>
<dbReference type="GO" id="GO:0008270">
    <property type="term" value="F:zinc ion binding"/>
    <property type="evidence" value="ECO:0007669"/>
    <property type="project" value="UniProtKB-KW"/>
</dbReference>
<evidence type="ECO:0000256" key="6">
    <source>
        <dbReference type="ARBA" id="ARBA00022771"/>
    </source>
</evidence>
<dbReference type="PROSITE" id="PS50157">
    <property type="entry name" value="ZINC_FINGER_C2H2_2"/>
    <property type="match status" value="7"/>
</dbReference>
<dbReference type="Gene3D" id="3.30.160.60">
    <property type="entry name" value="Classic Zinc Finger"/>
    <property type="match status" value="8"/>
</dbReference>
<feature type="non-terminal residue" evidence="18">
    <location>
        <position position="1"/>
    </location>
</feature>
<feature type="domain" description="C2H2-type" evidence="15">
    <location>
        <begin position="646"/>
        <end position="673"/>
    </location>
</feature>
<keyword evidence="7" id="KW-0862">Zinc</keyword>
<evidence type="ECO:0000256" key="13">
    <source>
        <dbReference type="PROSITE-ProRule" id="PRU00042"/>
    </source>
</evidence>
<evidence type="ECO:0000256" key="9">
    <source>
        <dbReference type="ARBA" id="ARBA00023015"/>
    </source>
</evidence>
<dbReference type="CDD" id="cd07765">
    <property type="entry name" value="KRAB_A-box"/>
    <property type="match status" value="1"/>
</dbReference>
<dbReference type="AlphaFoldDB" id="A0A4V5PAK4"/>
<dbReference type="GO" id="GO:0005634">
    <property type="term" value="C:nucleus"/>
    <property type="evidence" value="ECO:0007669"/>
    <property type="project" value="UniProtKB-SubCell"/>
</dbReference>
<dbReference type="Proteomes" id="UP000308365">
    <property type="component" value="Unassembled WGS sequence"/>
</dbReference>
<dbReference type="FunFam" id="3.30.160.60:FF:000609">
    <property type="entry name" value="zinc finger protein 621"/>
    <property type="match status" value="1"/>
</dbReference>
<feature type="compositionally biased region" description="Basic and acidic residues" evidence="14">
    <location>
        <begin position="1"/>
        <end position="12"/>
    </location>
</feature>
<evidence type="ECO:0000256" key="2">
    <source>
        <dbReference type="ARBA" id="ARBA00006991"/>
    </source>
</evidence>
<organism evidence="18 19">
    <name type="scientific">Monodon monoceros</name>
    <name type="common">Narwhal</name>
    <name type="synonym">Ceratodon monodon</name>
    <dbReference type="NCBI Taxonomy" id="40151"/>
    <lineage>
        <taxon>Eukaryota</taxon>
        <taxon>Metazoa</taxon>
        <taxon>Chordata</taxon>
        <taxon>Craniata</taxon>
        <taxon>Vertebrata</taxon>
        <taxon>Euteleostomi</taxon>
        <taxon>Mammalia</taxon>
        <taxon>Eutheria</taxon>
        <taxon>Laurasiatheria</taxon>
        <taxon>Artiodactyla</taxon>
        <taxon>Whippomorpha</taxon>
        <taxon>Cetacea</taxon>
        <taxon>Odontoceti</taxon>
        <taxon>Monodontidae</taxon>
        <taxon>Monodon</taxon>
    </lineage>
</organism>
<evidence type="ECO:0000256" key="7">
    <source>
        <dbReference type="ARBA" id="ARBA00022833"/>
    </source>
</evidence>
<evidence type="ECO:0000256" key="3">
    <source>
        <dbReference type="ARBA" id="ARBA00022499"/>
    </source>
</evidence>
<feature type="compositionally biased region" description="Basic and acidic residues" evidence="14">
    <location>
        <begin position="114"/>
        <end position="128"/>
    </location>
</feature>
<dbReference type="SUPFAM" id="SSF57667">
    <property type="entry name" value="beta-beta-alpha zinc fingers"/>
    <property type="match status" value="5"/>
</dbReference>
<feature type="domain" description="C2H2-type" evidence="15">
    <location>
        <begin position="786"/>
        <end position="811"/>
    </location>
</feature>
<keyword evidence="10" id="KW-0238">DNA-binding</keyword>
<evidence type="ECO:0000256" key="12">
    <source>
        <dbReference type="ARBA" id="ARBA00023242"/>
    </source>
</evidence>
<protein>
    <recommendedName>
        <fullName evidence="20">Zinc finger protein 398</fullName>
    </recommendedName>
</protein>
<keyword evidence="4" id="KW-0479">Metal-binding</keyword>
<evidence type="ECO:0000256" key="10">
    <source>
        <dbReference type="ARBA" id="ARBA00023125"/>
    </source>
</evidence>
<reference evidence="19" key="1">
    <citation type="journal article" date="2019" name="IScience">
        <title>Narwhal Genome Reveals Long-Term Low Genetic Diversity despite Current Large Abundance Size.</title>
        <authorList>
            <person name="Westbury M.V."/>
            <person name="Petersen B."/>
            <person name="Garde E."/>
            <person name="Heide-Jorgensen M.P."/>
            <person name="Lorenzen E.D."/>
        </authorList>
    </citation>
    <scope>NUCLEOTIDE SEQUENCE [LARGE SCALE GENOMIC DNA]</scope>
</reference>
<feature type="region of interest" description="Disordered" evidence="14">
    <location>
        <begin position="1"/>
        <end position="137"/>
    </location>
</feature>
<dbReference type="GO" id="GO:0000978">
    <property type="term" value="F:RNA polymerase II cis-regulatory region sequence-specific DNA binding"/>
    <property type="evidence" value="ECO:0007669"/>
    <property type="project" value="TreeGrafter"/>
</dbReference>
<feature type="region of interest" description="Disordered" evidence="14">
    <location>
        <begin position="407"/>
        <end position="446"/>
    </location>
</feature>
<keyword evidence="8" id="KW-0832">Ubl conjugation</keyword>
<evidence type="ECO:0000256" key="4">
    <source>
        <dbReference type="ARBA" id="ARBA00022723"/>
    </source>
</evidence>
<evidence type="ECO:0000259" key="17">
    <source>
        <dbReference type="PROSITE" id="PS50806"/>
    </source>
</evidence>
<evidence type="ECO:0000313" key="18">
    <source>
        <dbReference type="EMBL" id="TKC51280.1"/>
    </source>
</evidence>
<comment type="similarity">
    <text evidence="2">Belongs to the krueppel C2H2-type zinc-finger protein family.</text>
</comment>
<accession>A0A4V5PAK4</accession>
<dbReference type="InterPro" id="IPR036236">
    <property type="entry name" value="Znf_C2H2_sf"/>
</dbReference>
<feature type="domain" description="C2H2-type" evidence="15">
    <location>
        <begin position="617"/>
        <end position="644"/>
    </location>
</feature>
<feature type="domain" description="C2H2-type" evidence="15">
    <location>
        <begin position="702"/>
        <end position="729"/>
    </location>
</feature>
<dbReference type="FunFam" id="3.30.160.60:FF:000414">
    <property type="entry name" value="Zinc finger protein 398"/>
    <property type="match status" value="1"/>
</dbReference>
<dbReference type="GO" id="GO:0006357">
    <property type="term" value="P:regulation of transcription by RNA polymerase II"/>
    <property type="evidence" value="ECO:0007669"/>
    <property type="project" value="TreeGrafter"/>
</dbReference>